<accession>A0A4R5QBZ6</accession>
<dbReference type="AlphaFoldDB" id="A0A4R5QBZ6"/>
<reference evidence="1 2" key="1">
    <citation type="journal article" date="2016" name="J. Microbiol.">
        <title>Dankookia rubra gen. nov., sp. nov., an alphaproteobacterium isolated from sediment of a shallow stream.</title>
        <authorList>
            <person name="Kim W.H."/>
            <person name="Kim D.H."/>
            <person name="Kang K."/>
            <person name="Ahn T.Y."/>
        </authorList>
    </citation>
    <scope>NUCLEOTIDE SEQUENCE [LARGE SCALE GENOMIC DNA]</scope>
    <source>
        <strain evidence="1 2">JCM30602</strain>
    </source>
</reference>
<dbReference type="EMBL" id="SMSJ01000034">
    <property type="protein sequence ID" value="TDH60632.1"/>
    <property type="molecule type" value="Genomic_DNA"/>
</dbReference>
<dbReference type="OrthoDB" id="174925at2"/>
<gene>
    <name evidence="1" type="ORF">E2C06_21020</name>
</gene>
<evidence type="ECO:0000313" key="1">
    <source>
        <dbReference type="EMBL" id="TDH60632.1"/>
    </source>
</evidence>
<proteinExistence type="predicted"/>
<dbReference type="RefSeq" id="WP_133290581.1">
    <property type="nucleotide sequence ID" value="NZ_SMSJ01000034.1"/>
</dbReference>
<dbReference type="Pfam" id="PF13692">
    <property type="entry name" value="Glyco_trans_1_4"/>
    <property type="match status" value="1"/>
</dbReference>
<evidence type="ECO:0000313" key="2">
    <source>
        <dbReference type="Proteomes" id="UP000295096"/>
    </source>
</evidence>
<protein>
    <submittedName>
        <fullName evidence="1">Glycosyltransferase family 1 protein</fullName>
    </submittedName>
</protein>
<organism evidence="1 2">
    <name type="scientific">Dankookia rubra</name>
    <dbReference type="NCBI Taxonomy" id="1442381"/>
    <lineage>
        <taxon>Bacteria</taxon>
        <taxon>Pseudomonadati</taxon>
        <taxon>Pseudomonadota</taxon>
        <taxon>Alphaproteobacteria</taxon>
        <taxon>Acetobacterales</taxon>
        <taxon>Roseomonadaceae</taxon>
        <taxon>Dankookia</taxon>
    </lineage>
</organism>
<dbReference type="Proteomes" id="UP000295096">
    <property type="component" value="Unassembled WGS sequence"/>
</dbReference>
<name>A0A4R5QBZ6_9PROT</name>
<sequence length="339" mass="38306">MIESLGLAEPGIGAAWFSAEELEWADRIIDRADTIVVCRARYTPAFGRLIATARSRGRRVLFDVDDLIFDTRFTHMVMDTLDQNTTETDLDFWFGVMARIGETMRLCDGVILTNDYLARRATDFCGLPSWVVPNFLNGAQLDLSARIVERKRASGWRRDQRIHLGYFSGTPSHNRDFAIIADTLAELLHRDRRLVLRIVGFLEPKGRLTGLADRLERFPLQDFINLQRLIGEVELNLVPLQDNTFTNCKSELKIFEAAITGTISVASPSFTLKRAINEGETGYLAPAYRWEEVLLRAIDRLDDYARMAEAAVAAAEERYAPTRQAKAITDAVFGERARG</sequence>
<comment type="caution">
    <text evidence="1">The sequence shown here is derived from an EMBL/GenBank/DDBJ whole genome shotgun (WGS) entry which is preliminary data.</text>
</comment>
<dbReference type="GO" id="GO:0016740">
    <property type="term" value="F:transferase activity"/>
    <property type="evidence" value="ECO:0007669"/>
    <property type="project" value="UniProtKB-KW"/>
</dbReference>
<keyword evidence="1" id="KW-0808">Transferase</keyword>
<dbReference type="Gene3D" id="3.40.50.2000">
    <property type="entry name" value="Glycogen Phosphorylase B"/>
    <property type="match status" value="1"/>
</dbReference>
<keyword evidence="2" id="KW-1185">Reference proteome</keyword>
<dbReference type="SUPFAM" id="SSF53756">
    <property type="entry name" value="UDP-Glycosyltransferase/glycogen phosphorylase"/>
    <property type="match status" value="1"/>
</dbReference>